<reference evidence="12 13" key="1">
    <citation type="submission" date="2018-12" db="EMBL/GenBank/DDBJ databases">
        <authorList>
            <consortium name="Pathogen Informatics"/>
        </authorList>
    </citation>
    <scope>NUCLEOTIDE SEQUENCE [LARGE SCALE GENOMIC DNA]</scope>
    <source>
        <strain evidence="12 13">NCTC9419</strain>
    </source>
</reference>
<comment type="function">
    <text evidence="9">Part of the ABC transporter complex CysAWTP (TC 3.A.1.6.1) involved in sulfate/thiosulfate import. Probably responsible for the translocation of the substrate across the membrane.</text>
</comment>
<protein>
    <submittedName>
        <fullName evidence="12">Sulfate transport system permease protein CysW</fullName>
    </submittedName>
</protein>
<evidence type="ECO:0000256" key="5">
    <source>
        <dbReference type="ARBA" id="ARBA00022692"/>
    </source>
</evidence>
<evidence type="ECO:0000313" key="13">
    <source>
        <dbReference type="Proteomes" id="UP000271603"/>
    </source>
</evidence>
<accession>A0A3S4FUH9</accession>
<dbReference type="EMBL" id="LR134155">
    <property type="protein sequence ID" value="VEA69210.1"/>
    <property type="molecule type" value="Genomic_DNA"/>
</dbReference>
<evidence type="ECO:0000256" key="8">
    <source>
        <dbReference type="ARBA" id="ARBA00023136"/>
    </source>
</evidence>
<evidence type="ECO:0000256" key="1">
    <source>
        <dbReference type="ARBA" id="ARBA00004429"/>
    </source>
</evidence>
<feature type="transmembrane region" description="Helical" evidence="10">
    <location>
        <begin position="63"/>
        <end position="91"/>
    </location>
</feature>
<dbReference type="PANTHER" id="PTHR30406">
    <property type="entry name" value="SULFATE TRANSPORT SYSTEM PERMEASE PROTEIN"/>
    <property type="match status" value="1"/>
</dbReference>
<dbReference type="Proteomes" id="UP000271603">
    <property type="component" value="Chromosome"/>
</dbReference>
<dbReference type="GO" id="GO:0015419">
    <property type="term" value="F:ABC-type sulfate transporter activity"/>
    <property type="evidence" value="ECO:0007669"/>
    <property type="project" value="InterPro"/>
</dbReference>
<evidence type="ECO:0000256" key="10">
    <source>
        <dbReference type="SAM" id="Phobius"/>
    </source>
</evidence>
<keyword evidence="7" id="KW-0764">Sulfate transport</keyword>
<keyword evidence="8 10" id="KW-0472">Membrane</keyword>
<dbReference type="InterPro" id="IPR000515">
    <property type="entry name" value="MetI-like"/>
</dbReference>
<dbReference type="InterPro" id="IPR005667">
    <property type="entry name" value="Sulph_transpt2"/>
</dbReference>
<comment type="subunit">
    <text evidence="2">The complex is composed of two ATP-binding proteins (CysA), two transmembrane proteins (CysT and CysW) and a solute-binding protein (CysP).</text>
</comment>
<keyword evidence="4" id="KW-1003">Cell membrane</keyword>
<gene>
    <name evidence="12" type="primary">cysW_2</name>
    <name evidence="12" type="ORF">NCTC9419_00825</name>
</gene>
<organism evidence="12 13">
    <name type="scientific">Serratia rubidaea</name>
    <name type="common">Serratia marinorubra</name>
    <dbReference type="NCBI Taxonomy" id="61652"/>
    <lineage>
        <taxon>Bacteria</taxon>
        <taxon>Pseudomonadati</taxon>
        <taxon>Pseudomonadota</taxon>
        <taxon>Gammaproteobacteria</taxon>
        <taxon>Enterobacterales</taxon>
        <taxon>Yersiniaceae</taxon>
        <taxon>Serratia</taxon>
    </lineage>
</organism>
<keyword evidence="3" id="KW-0813">Transport</keyword>
<evidence type="ECO:0000256" key="7">
    <source>
        <dbReference type="ARBA" id="ARBA00023032"/>
    </source>
</evidence>
<evidence type="ECO:0000256" key="4">
    <source>
        <dbReference type="ARBA" id="ARBA00022519"/>
    </source>
</evidence>
<dbReference type="GO" id="GO:0005886">
    <property type="term" value="C:plasma membrane"/>
    <property type="evidence" value="ECO:0007669"/>
    <property type="project" value="UniProtKB-SubCell"/>
</dbReference>
<evidence type="ECO:0000313" key="12">
    <source>
        <dbReference type="EMBL" id="VEA69210.1"/>
    </source>
</evidence>
<proteinExistence type="predicted"/>
<feature type="transmembrane region" description="Helical" evidence="10">
    <location>
        <begin position="20"/>
        <end position="43"/>
    </location>
</feature>
<evidence type="ECO:0000256" key="3">
    <source>
        <dbReference type="ARBA" id="ARBA00022448"/>
    </source>
</evidence>
<keyword evidence="6 10" id="KW-1133">Transmembrane helix</keyword>
<feature type="domain" description="ABC transmembrane type-1" evidence="11">
    <location>
        <begin position="66"/>
        <end position="118"/>
    </location>
</feature>
<dbReference type="AlphaFoldDB" id="A0A3S4FUH9"/>
<evidence type="ECO:0000256" key="6">
    <source>
        <dbReference type="ARBA" id="ARBA00022989"/>
    </source>
</evidence>
<evidence type="ECO:0000256" key="9">
    <source>
        <dbReference type="ARBA" id="ARBA00025323"/>
    </source>
</evidence>
<dbReference type="SUPFAM" id="SSF161098">
    <property type="entry name" value="MetI-like"/>
    <property type="match status" value="1"/>
</dbReference>
<keyword evidence="5 10" id="KW-0812">Transmembrane</keyword>
<keyword evidence="4" id="KW-0997">Cell inner membrane</keyword>
<evidence type="ECO:0000256" key="2">
    <source>
        <dbReference type="ARBA" id="ARBA00011779"/>
    </source>
</evidence>
<comment type="subcellular location">
    <subcellularLocation>
        <location evidence="1">Cell inner membrane</location>
        <topology evidence="1">Multi-pass membrane protein</topology>
    </subcellularLocation>
</comment>
<dbReference type="PROSITE" id="PS50928">
    <property type="entry name" value="ABC_TM1"/>
    <property type="match status" value="1"/>
</dbReference>
<evidence type="ECO:0000259" key="11">
    <source>
        <dbReference type="PROSITE" id="PS50928"/>
    </source>
</evidence>
<sequence>MADISAFNGAQRQRINWGKWALIAIGVLFSLLLLVIPMISIFAEAFSKGGGEMWRNLMDADMLHAIWLTVLIALITVPVNLIFGTLLAWLVTRFTFPGRQLLLTLIDIPFAVSPVVAA</sequence>
<name>A0A3S4FUH9_SERRU</name>
<dbReference type="Gene3D" id="1.10.3720.10">
    <property type="entry name" value="MetI-like"/>
    <property type="match status" value="1"/>
</dbReference>
<dbReference type="PANTHER" id="PTHR30406:SF9">
    <property type="entry name" value="SULFATE TRANSPORT SYSTEM PERMEASE PROTEIN CYSW"/>
    <property type="match status" value="1"/>
</dbReference>
<dbReference type="InterPro" id="IPR035906">
    <property type="entry name" value="MetI-like_sf"/>
</dbReference>